<evidence type="ECO:0000256" key="1">
    <source>
        <dbReference type="HAMAP-Rule" id="MF_00122"/>
    </source>
</evidence>
<dbReference type="GO" id="GO:0016740">
    <property type="term" value="F:transferase activity"/>
    <property type="evidence" value="ECO:0007669"/>
    <property type="project" value="UniProtKB-KW"/>
</dbReference>
<sequence length="95" mass="10522">MSLTANDVKKIAHLARLGIAEQDVEHYAKDLSGILDLMTRMGQLDTSGIAPMAHPLDQTQRLRADQVTESNQREHFQAIAPQTEAGLYLVPKVIE</sequence>
<dbReference type="GO" id="GO:0005524">
    <property type="term" value="F:ATP binding"/>
    <property type="evidence" value="ECO:0007669"/>
    <property type="project" value="UniProtKB-KW"/>
</dbReference>
<keyword evidence="1" id="KW-0648">Protein biosynthesis</keyword>
<evidence type="ECO:0000313" key="2">
    <source>
        <dbReference type="EMBL" id="OAI18938.1"/>
    </source>
</evidence>
<dbReference type="GO" id="GO:0050567">
    <property type="term" value="F:glutaminyl-tRNA synthase (glutamine-hydrolyzing) activity"/>
    <property type="evidence" value="ECO:0007669"/>
    <property type="project" value="UniProtKB-UniRule"/>
</dbReference>
<dbReference type="RefSeq" id="WP_064022791.1">
    <property type="nucleotide sequence ID" value="NZ_CP133985.1"/>
</dbReference>
<dbReference type="InterPro" id="IPR036113">
    <property type="entry name" value="Asp/Glu-ADT_sf_sub_c"/>
</dbReference>
<dbReference type="OrthoDB" id="9794326at2"/>
<comment type="subunit">
    <text evidence="1">Heterotrimer of A, B and C subunits.</text>
</comment>
<dbReference type="NCBIfam" id="TIGR00135">
    <property type="entry name" value="gatC"/>
    <property type="match status" value="1"/>
</dbReference>
<comment type="function">
    <text evidence="1">Allows the formation of correctly charged Asn-tRNA(Asn) or Gln-tRNA(Gln) through the transamidation of misacylated Asp-tRNA(Asn) or Glu-tRNA(Gln) in organisms which lack either or both of asparaginyl-tRNA or glutaminyl-tRNA synthetases. The reaction takes place in the presence of glutamine and ATP through an activated phospho-Asp-tRNA(Asn) or phospho-Glu-tRNA(Gln).</text>
</comment>
<proteinExistence type="inferred from homology"/>
<dbReference type="InterPro" id="IPR003837">
    <property type="entry name" value="GatC"/>
</dbReference>
<organism evidence="2 5">
    <name type="scientific">Methylomonas koyamae</name>
    <dbReference type="NCBI Taxonomy" id="702114"/>
    <lineage>
        <taxon>Bacteria</taxon>
        <taxon>Pseudomonadati</taxon>
        <taxon>Pseudomonadota</taxon>
        <taxon>Gammaproteobacteria</taxon>
        <taxon>Methylococcales</taxon>
        <taxon>Methylococcaceae</taxon>
        <taxon>Methylomonas</taxon>
    </lineage>
</organism>
<evidence type="ECO:0000313" key="5">
    <source>
        <dbReference type="Proteomes" id="UP000077857"/>
    </source>
</evidence>
<comment type="caution">
    <text evidence="2">The sequence shown here is derived from an EMBL/GenBank/DDBJ whole genome shotgun (WGS) entry which is preliminary data.</text>
</comment>
<accession>A0A177NLI4</accession>
<keyword evidence="4" id="KW-1185">Reference proteome</keyword>
<keyword evidence="2" id="KW-0808">Transferase</keyword>
<dbReference type="PANTHER" id="PTHR15004:SF0">
    <property type="entry name" value="GLUTAMYL-TRNA(GLN) AMIDOTRANSFERASE SUBUNIT C, MITOCHONDRIAL"/>
    <property type="match status" value="1"/>
</dbReference>
<dbReference type="Pfam" id="PF02686">
    <property type="entry name" value="GatC"/>
    <property type="match status" value="1"/>
</dbReference>
<comment type="catalytic activity">
    <reaction evidence="1">
        <text>L-glutamyl-tRNA(Gln) + L-glutamine + ATP + H2O = L-glutaminyl-tRNA(Gln) + L-glutamate + ADP + phosphate + H(+)</text>
        <dbReference type="Rhea" id="RHEA:17521"/>
        <dbReference type="Rhea" id="RHEA-COMP:9681"/>
        <dbReference type="Rhea" id="RHEA-COMP:9684"/>
        <dbReference type="ChEBI" id="CHEBI:15377"/>
        <dbReference type="ChEBI" id="CHEBI:15378"/>
        <dbReference type="ChEBI" id="CHEBI:29985"/>
        <dbReference type="ChEBI" id="CHEBI:30616"/>
        <dbReference type="ChEBI" id="CHEBI:43474"/>
        <dbReference type="ChEBI" id="CHEBI:58359"/>
        <dbReference type="ChEBI" id="CHEBI:78520"/>
        <dbReference type="ChEBI" id="CHEBI:78521"/>
        <dbReference type="ChEBI" id="CHEBI:456216"/>
    </reaction>
</comment>
<dbReference type="GO" id="GO:0070681">
    <property type="term" value="P:glutaminyl-tRNAGln biosynthesis via transamidation"/>
    <property type="evidence" value="ECO:0007669"/>
    <property type="project" value="TreeGrafter"/>
</dbReference>
<evidence type="ECO:0000313" key="3">
    <source>
        <dbReference type="EMBL" id="OAI28848.1"/>
    </source>
</evidence>
<dbReference type="PANTHER" id="PTHR15004">
    <property type="entry name" value="GLUTAMYL-TRNA(GLN) AMIDOTRANSFERASE SUBUNIT C, MITOCHONDRIAL"/>
    <property type="match status" value="1"/>
</dbReference>
<evidence type="ECO:0000313" key="4">
    <source>
        <dbReference type="Proteomes" id="UP000077734"/>
    </source>
</evidence>
<name>A0A177NLI4_9GAMM</name>
<dbReference type="AlphaFoldDB" id="A0A177NLI4"/>
<dbReference type="Proteomes" id="UP000077734">
    <property type="component" value="Unassembled WGS sequence"/>
</dbReference>
<protein>
    <recommendedName>
        <fullName evidence="1">Aspartyl/glutamyl-tRNA(Asn/Gln) amidotransferase subunit C</fullName>
        <shortName evidence="1">Asp/Glu-ADT subunit C</shortName>
        <ecNumber evidence="1">6.3.5.-</ecNumber>
    </recommendedName>
</protein>
<gene>
    <name evidence="1" type="primary">gatC</name>
    <name evidence="3" type="ORF">A1356_05970</name>
    <name evidence="2" type="ORF">A1507_08525</name>
</gene>
<dbReference type="Proteomes" id="UP000077857">
    <property type="component" value="Unassembled WGS sequence"/>
</dbReference>
<keyword evidence="1" id="KW-0067">ATP-binding</keyword>
<dbReference type="EC" id="6.3.5.-" evidence="1"/>
<dbReference type="Gene3D" id="1.10.20.60">
    <property type="entry name" value="Glu-tRNAGln amidotransferase C subunit, N-terminal domain"/>
    <property type="match status" value="1"/>
</dbReference>
<dbReference type="EMBL" id="LUUJ01000054">
    <property type="protein sequence ID" value="OAI18938.1"/>
    <property type="molecule type" value="Genomic_DNA"/>
</dbReference>
<keyword evidence="1" id="KW-0436">Ligase</keyword>
<comment type="catalytic activity">
    <reaction evidence="1">
        <text>L-aspartyl-tRNA(Asn) + L-glutamine + ATP + H2O = L-asparaginyl-tRNA(Asn) + L-glutamate + ADP + phosphate + 2 H(+)</text>
        <dbReference type="Rhea" id="RHEA:14513"/>
        <dbReference type="Rhea" id="RHEA-COMP:9674"/>
        <dbReference type="Rhea" id="RHEA-COMP:9677"/>
        <dbReference type="ChEBI" id="CHEBI:15377"/>
        <dbReference type="ChEBI" id="CHEBI:15378"/>
        <dbReference type="ChEBI" id="CHEBI:29985"/>
        <dbReference type="ChEBI" id="CHEBI:30616"/>
        <dbReference type="ChEBI" id="CHEBI:43474"/>
        <dbReference type="ChEBI" id="CHEBI:58359"/>
        <dbReference type="ChEBI" id="CHEBI:78515"/>
        <dbReference type="ChEBI" id="CHEBI:78516"/>
        <dbReference type="ChEBI" id="CHEBI:456216"/>
    </reaction>
</comment>
<keyword evidence="1" id="KW-0547">Nucleotide-binding</keyword>
<dbReference type="GO" id="GO:0006412">
    <property type="term" value="P:translation"/>
    <property type="evidence" value="ECO:0007669"/>
    <property type="project" value="UniProtKB-UniRule"/>
</dbReference>
<dbReference type="GO" id="GO:0006450">
    <property type="term" value="P:regulation of translational fidelity"/>
    <property type="evidence" value="ECO:0007669"/>
    <property type="project" value="InterPro"/>
</dbReference>
<dbReference type="SUPFAM" id="SSF141000">
    <property type="entry name" value="Glu-tRNAGln amidotransferase C subunit"/>
    <property type="match status" value="1"/>
</dbReference>
<comment type="similarity">
    <text evidence="1">Belongs to the GatC family.</text>
</comment>
<reference evidence="2 5" key="1">
    <citation type="submission" date="2016-03" db="EMBL/GenBank/DDBJ databases">
        <authorList>
            <person name="Ploux O."/>
        </authorList>
    </citation>
    <scope>NUCLEOTIDE SEQUENCE [LARGE SCALE GENOMIC DNA]</scope>
    <source>
        <strain evidence="2 5">R-45378</strain>
    </source>
</reference>
<dbReference type="HAMAP" id="MF_00122">
    <property type="entry name" value="GatC"/>
    <property type="match status" value="1"/>
</dbReference>
<reference evidence="3 4" key="2">
    <citation type="submission" date="2016-03" db="EMBL/GenBank/DDBJ databases">
        <authorList>
            <person name="Heylen K."/>
            <person name="De Vos P."/>
            <person name="Vekeman B."/>
        </authorList>
    </citation>
    <scope>NUCLEOTIDE SEQUENCE [LARGE SCALE GENOMIC DNA]</scope>
    <source>
        <strain evidence="3 4">R-49807</strain>
    </source>
</reference>
<dbReference type="EMBL" id="LUUL01000053">
    <property type="protein sequence ID" value="OAI28848.1"/>
    <property type="molecule type" value="Genomic_DNA"/>
</dbReference>